<evidence type="ECO:0000313" key="9">
    <source>
        <dbReference type="EMBL" id="MDR7364450.1"/>
    </source>
</evidence>
<dbReference type="PANTHER" id="PTHR30269">
    <property type="entry name" value="TRANSMEMBRANE PROTEIN YFCA"/>
    <property type="match status" value="1"/>
</dbReference>
<evidence type="ECO:0000256" key="7">
    <source>
        <dbReference type="ARBA" id="ARBA00023136"/>
    </source>
</evidence>
<feature type="transmembrane region" description="Helical" evidence="8">
    <location>
        <begin position="232"/>
        <end position="251"/>
    </location>
</feature>
<feature type="transmembrane region" description="Helical" evidence="8">
    <location>
        <begin position="102"/>
        <end position="121"/>
    </location>
</feature>
<evidence type="ECO:0000256" key="2">
    <source>
        <dbReference type="ARBA" id="ARBA00009142"/>
    </source>
</evidence>
<evidence type="ECO:0000256" key="5">
    <source>
        <dbReference type="ARBA" id="ARBA00022692"/>
    </source>
</evidence>
<protein>
    <recommendedName>
        <fullName evidence="8">Probable membrane transporter protein</fullName>
    </recommendedName>
</protein>
<comment type="subcellular location">
    <subcellularLocation>
        <location evidence="1 8">Cell membrane</location>
        <topology evidence="1 8">Multi-pass membrane protein</topology>
    </subcellularLocation>
</comment>
<dbReference type="InterPro" id="IPR002781">
    <property type="entry name" value="TM_pro_TauE-like"/>
</dbReference>
<gene>
    <name evidence="9" type="ORF">J2S63_004003</name>
</gene>
<accession>A0ABU2C1C6</accession>
<feature type="transmembrane region" description="Helical" evidence="8">
    <location>
        <begin position="141"/>
        <end position="172"/>
    </location>
</feature>
<feature type="transmembrane region" description="Helical" evidence="8">
    <location>
        <begin position="207"/>
        <end position="225"/>
    </location>
</feature>
<dbReference type="EMBL" id="JAVDYG010000001">
    <property type="protein sequence ID" value="MDR7364450.1"/>
    <property type="molecule type" value="Genomic_DNA"/>
</dbReference>
<keyword evidence="4 8" id="KW-1003">Cell membrane</keyword>
<reference evidence="9 10" key="1">
    <citation type="submission" date="2023-07" db="EMBL/GenBank/DDBJ databases">
        <title>Sequencing the genomes of 1000 actinobacteria strains.</title>
        <authorList>
            <person name="Klenk H.-P."/>
        </authorList>
    </citation>
    <scope>NUCLEOTIDE SEQUENCE [LARGE SCALE GENOMIC DNA]</scope>
    <source>
        <strain evidence="9 10">DSM 19426</strain>
    </source>
</reference>
<dbReference type="InterPro" id="IPR052017">
    <property type="entry name" value="TSUP"/>
</dbReference>
<keyword evidence="3" id="KW-0813">Transport</keyword>
<evidence type="ECO:0000256" key="8">
    <source>
        <dbReference type="RuleBase" id="RU363041"/>
    </source>
</evidence>
<comment type="caution">
    <text evidence="9">The sequence shown here is derived from an EMBL/GenBank/DDBJ whole genome shotgun (WGS) entry which is preliminary data.</text>
</comment>
<evidence type="ECO:0000256" key="4">
    <source>
        <dbReference type="ARBA" id="ARBA00022475"/>
    </source>
</evidence>
<name>A0ABU2C1C6_9ACTN</name>
<keyword evidence="6 8" id="KW-1133">Transmembrane helix</keyword>
<evidence type="ECO:0000256" key="1">
    <source>
        <dbReference type="ARBA" id="ARBA00004651"/>
    </source>
</evidence>
<evidence type="ECO:0000313" key="10">
    <source>
        <dbReference type="Proteomes" id="UP001183648"/>
    </source>
</evidence>
<feature type="transmembrane region" description="Helical" evidence="8">
    <location>
        <begin position="74"/>
        <end position="95"/>
    </location>
</feature>
<keyword evidence="5 8" id="KW-0812">Transmembrane</keyword>
<dbReference type="Pfam" id="PF01925">
    <property type="entry name" value="TauE"/>
    <property type="match status" value="1"/>
</dbReference>
<comment type="similarity">
    <text evidence="2 8">Belongs to the 4-toluene sulfonate uptake permease (TSUP) (TC 2.A.102) family.</text>
</comment>
<dbReference type="RefSeq" id="WP_310306121.1">
    <property type="nucleotide sequence ID" value="NZ_BAAAPS010000006.1"/>
</dbReference>
<keyword evidence="10" id="KW-1185">Reference proteome</keyword>
<proteinExistence type="inferred from homology"/>
<keyword evidence="7 8" id="KW-0472">Membrane</keyword>
<sequence>MTPLELLLVALAGVGAGFINTVAGSGTLITFPTLVALGVPPVVANVSNNVGLIPGSVAGAVGWRRELVGQRRRVLRLATASAVGAFLGAVLLLALPSSAFDLIVPGLIVVGLVLVAAGPAINRRVAKAHESPEDRPDAWWAWPATMGAGVYGGYFGAAQGIILVGFLGVALAEGVHRLNALKNVLSALVNSVAALVFVTVAHVDWVVAALIGGGSVAGAVLGATLGRRLSPALLRGVILLVGGTALVVFLVRS</sequence>
<evidence type="ECO:0000256" key="3">
    <source>
        <dbReference type="ARBA" id="ARBA00022448"/>
    </source>
</evidence>
<evidence type="ECO:0000256" key="6">
    <source>
        <dbReference type="ARBA" id="ARBA00022989"/>
    </source>
</evidence>
<organism evidence="9 10">
    <name type="scientific">Nocardioides marmoribigeumensis</name>
    <dbReference type="NCBI Taxonomy" id="433649"/>
    <lineage>
        <taxon>Bacteria</taxon>
        <taxon>Bacillati</taxon>
        <taxon>Actinomycetota</taxon>
        <taxon>Actinomycetes</taxon>
        <taxon>Propionibacteriales</taxon>
        <taxon>Nocardioidaceae</taxon>
        <taxon>Nocardioides</taxon>
    </lineage>
</organism>
<dbReference type="Proteomes" id="UP001183648">
    <property type="component" value="Unassembled WGS sequence"/>
</dbReference>
<dbReference type="PANTHER" id="PTHR30269:SF0">
    <property type="entry name" value="MEMBRANE TRANSPORTER PROTEIN YFCA-RELATED"/>
    <property type="match status" value="1"/>
</dbReference>